<reference evidence="2" key="1">
    <citation type="submission" date="2020-05" db="EMBL/GenBank/DDBJ databases">
        <title>Mycena genomes resolve the evolution of fungal bioluminescence.</title>
        <authorList>
            <person name="Tsai I.J."/>
        </authorList>
    </citation>
    <scope>NUCLEOTIDE SEQUENCE</scope>
    <source>
        <strain evidence="2">160909Yilan</strain>
    </source>
</reference>
<dbReference type="AlphaFoldDB" id="A0A8H6ZG50"/>
<dbReference type="Proteomes" id="UP000623467">
    <property type="component" value="Unassembled WGS sequence"/>
</dbReference>
<evidence type="ECO:0000313" key="3">
    <source>
        <dbReference type="Proteomes" id="UP000623467"/>
    </source>
</evidence>
<protein>
    <submittedName>
        <fullName evidence="2">Uncharacterized protein</fullName>
    </submittedName>
</protein>
<sequence>MQFVWTFSFPVATAPSPETDTPLPTVLARSHSAHTPRRICGAFYYRGALPQPKEVQKCASFPLHPTPSVHSSHSTLLSPRIEPESGLNPRHVTRFGLALLRCLLATAHPLIVARPQSPLARHSPHACRSALSQRLIASLFHLDSPSSSLLCTVVCHGRARIHQRRREHGVRRPDDSPAGHAPVRGWMRHDE</sequence>
<gene>
    <name evidence="2" type="ORF">MSAN_00261300</name>
</gene>
<name>A0A8H6ZG50_9AGAR</name>
<comment type="caution">
    <text evidence="2">The sequence shown here is derived from an EMBL/GenBank/DDBJ whole genome shotgun (WGS) entry which is preliminary data.</text>
</comment>
<keyword evidence="3" id="KW-1185">Reference proteome</keyword>
<organism evidence="2 3">
    <name type="scientific">Mycena sanguinolenta</name>
    <dbReference type="NCBI Taxonomy" id="230812"/>
    <lineage>
        <taxon>Eukaryota</taxon>
        <taxon>Fungi</taxon>
        <taxon>Dikarya</taxon>
        <taxon>Basidiomycota</taxon>
        <taxon>Agaricomycotina</taxon>
        <taxon>Agaricomycetes</taxon>
        <taxon>Agaricomycetidae</taxon>
        <taxon>Agaricales</taxon>
        <taxon>Marasmiineae</taxon>
        <taxon>Mycenaceae</taxon>
        <taxon>Mycena</taxon>
    </lineage>
</organism>
<evidence type="ECO:0000256" key="1">
    <source>
        <dbReference type="SAM" id="MobiDB-lite"/>
    </source>
</evidence>
<proteinExistence type="predicted"/>
<feature type="region of interest" description="Disordered" evidence="1">
    <location>
        <begin position="162"/>
        <end position="191"/>
    </location>
</feature>
<evidence type="ECO:0000313" key="2">
    <source>
        <dbReference type="EMBL" id="KAF7378353.1"/>
    </source>
</evidence>
<accession>A0A8H6ZG50</accession>
<dbReference type="EMBL" id="JACAZH010000001">
    <property type="protein sequence ID" value="KAF7378353.1"/>
    <property type="molecule type" value="Genomic_DNA"/>
</dbReference>